<dbReference type="EMBL" id="LCCD01000030">
    <property type="protein sequence ID" value="KKS24122.1"/>
    <property type="molecule type" value="Genomic_DNA"/>
</dbReference>
<comment type="caution">
    <text evidence="2">The sequence shown here is derived from an EMBL/GenBank/DDBJ whole genome shotgun (WGS) entry which is preliminary data.</text>
</comment>
<dbReference type="GO" id="GO:0003676">
    <property type="term" value="F:nucleic acid binding"/>
    <property type="evidence" value="ECO:0007669"/>
    <property type="project" value="InterPro"/>
</dbReference>
<dbReference type="InterPro" id="IPR019288">
    <property type="entry name" value="3'-5'_exonuclease_PolB-like"/>
</dbReference>
<dbReference type="Proteomes" id="UP000033856">
    <property type="component" value="Unassembled WGS sequence"/>
</dbReference>
<gene>
    <name evidence="2" type="ORF">UU83_C0030G0003</name>
</gene>
<dbReference type="InterPro" id="IPR036397">
    <property type="entry name" value="RNaseH_sf"/>
</dbReference>
<name>A0A0G0XI75_9BACT</name>
<dbReference type="InterPro" id="IPR012337">
    <property type="entry name" value="RNaseH-like_sf"/>
</dbReference>
<sequence length="224" mass="26099">MLKLIFDIETVGAEFESLDEKSKEYIMRFTQSPEEKEEAKERLSFSPLTGQIVAIGILNPDTEKGAVYFQSPEREIDKAEDAKAQYIPFSSEKELLKNFWDVAAHYEQFISFNGRSFDSPFLFVRSAILKIKPSVNLMPNRYYDQHIDLFDRLSFFGAVRQKMGLHMWCQAFGIESPKANGITGDDVARLFKEKKYLDIAKYCFGDLRATKELFEYWDKYINIK</sequence>
<dbReference type="AlphaFoldDB" id="A0A0G0XI75"/>
<dbReference type="Pfam" id="PF10108">
    <property type="entry name" value="DNA_pol_B_exo2"/>
    <property type="match status" value="1"/>
</dbReference>
<organism evidence="2 3">
    <name type="scientific">Candidatus Jorgensenbacteria bacterium GW2011_GWF2_41_8</name>
    <dbReference type="NCBI Taxonomy" id="1618667"/>
    <lineage>
        <taxon>Bacteria</taxon>
        <taxon>Candidatus Joergenseniibacteriota</taxon>
    </lineage>
</organism>
<evidence type="ECO:0000313" key="3">
    <source>
        <dbReference type="Proteomes" id="UP000033856"/>
    </source>
</evidence>
<evidence type="ECO:0000259" key="1">
    <source>
        <dbReference type="Pfam" id="PF10108"/>
    </source>
</evidence>
<protein>
    <recommendedName>
        <fullName evidence="1">Predicted 3'-5' exonuclease PolB-like domain-containing protein</fullName>
    </recommendedName>
</protein>
<feature type="domain" description="Predicted 3'-5' exonuclease PolB-like" evidence="1">
    <location>
        <begin position="90"/>
        <end position="209"/>
    </location>
</feature>
<dbReference type="Gene3D" id="3.30.420.10">
    <property type="entry name" value="Ribonuclease H-like superfamily/Ribonuclease H"/>
    <property type="match status" value="1"/>
</dbReference>
<accession>A0A0G0XI75</accession>
<dbReference type="SUPFAM" id="SSF53098">
    <property type="entry name" value="Ribonuclease H-like"/>
    <property type="match status" value="1"/>
</dbReference>
<proteinExistence type="predicted"/>
<reference evidence="2 3" key="1">
    <citation type="journal article" date="2015" name="Nature">
        <title>rRNA introns, odd ribosomes, and small enigmatic genomes across a large radiation of phyla.</title>
        <authorList>
            <person name="Brown C.T."/>
            <person name="Hug L.A."/>
            <person name="Thomas B.C."/>
            <person name="Sharon I."/>
            <person name="Castelle C.J."/>
            <person name="Singh A."/>
            <person name="Wilkins M.J."/>
            <person name="Williams K.H."/>
            <person name="Banfield J.F."/>
        </authorList>
    </citation>
    <scope>NUCLEOTIDE SEQUENCE [LARGE SCALE GENOMIC DNA]</scope>
</reference>
<evidence type="ECO:0000313" key="2">
    <source>
        <dbReference type="EMBL" id="KKS24122.1"/>
    </source>
</evidence>